<sequence>MQLPAASSRDNFQVYLDQVLENRIKRTGSAVDKAKETKLQSPFRDLVIPLTLPQISGQETLLGGKSFSLEEMFSIKPDPTLADSQSDSFQSLTYELDEQCPKTATLNENLEMGKDQFGFNQDFQAEDYDL</sequence>
<comment type="caution">
    <text evidence="1">The sequence shown here is derived from an EMBL/GenBank/DDBJ whole genome shotgun (WGS) entry which is preliminary data.</text>
</comment>
<gene>
    <name evidence="1" type="ORF">E3P86_02919</name>
</gene>
<protein>
    <submittedName>
        <fullName evidence="1">Uncharacterized protein</fullName>
    </submittedName>
</protein>
<name>A0A4T0IVP7_WALIC</name>
<dbReference type="AlphaFoldDB" id="A0A4T0IVP7"/>
<evidence type="ECO:0000313" key="2">
    <source>
        <dbReference type="Proteomes" id="UP000310689"/>
    </source>
</evidence>
<evidence type="ECO:0000313" key="1">
    <source>
        <dbReference type="EMBL" id="TIB33913.1"/>
    </source>
</evidence>
<accession>A0A4T0IVP7</accession>
<dbReference type="EMBL" id="SPOI01000175">
    <property type="protein sequence ID" value="TIB33913.1"/>
    <property type="molecule type" value="Genomic_DNA"/>
</dbReference>
<reference evidence="1 2" key="1">
    <citation type="submission" date="2019-03" db="EMBL/GenBank/DDBJ databases">
        <title>Sequencing 23 genomes of Wallemia ichthyophaga.</title>
        <authorList>
            <person name="Gostincar C."/>
        </authorList>
    </citation>
    <scope>NUCLEOTIDE SEQUENCE [LARGE SCALE GENOMIC DNA]</scope>
    <source>
        <strain evidence="1 2">EXF-6200</strain>
    </source>
</reference>
<dbReference type="Proteomes" id="UP000310689">
    <property type="component" value="Unassembled WGS sequence"/>
</dbReference>
<organism evidence="1 2">
    <name type="scientific">Wallemia ichthyophaga</name>
    <dbReference type="NCBI Taxonomy" id="245174"/>
    <lineage>
        <taxon>Eukaryota</taxon>
        <taxon>Fungi</taxon>
        <taxon>Dikarya</taxon>
        <taxon>Basidiomycota</taxon>
        <taxon>Wallemiomycotina</taxon>
        <taxon>Wallemiomycetes</taxon>
        <taxon>Wallemiales</taxon>
        <taxon>Wallemiaceae</taxon>
        <taxon>Wallemia</taxon>
    </lineage>
</organism>
<proteinExistence type="predicted"/>